<dbReference type="Pfam" id="PF07314">
    <property type="entry name" value="Lit"/>
    <property type="match status" value="1"/>
</dbReference>
<protein>
    <recommendedName>
        <fullName evidence="4">Integral membrane protein</fullName>
    </recommendedName>
</protein>
<evidence type="ECO:0000313" key="2">
    <source>
        <dbReference type="EMBL" id="KRK93697.1"/>
    </source>
</evidence>
<dbReference type="PATRIC" id="fig|1423715.3.peg.1052"/>
<dbReference type="NCBIfam" id="TIGR01906">
    <property type="entry name" value="integ_TIGR01906"/>
    <property type="match status" value="1"/>
</dbReference>
<proteinExistence type="predicted"/>
<accession>A0A0R1LLU0</accession>
<evidence type="ECO:0008006" key="4">
    <source>
        <dbReference type="Google" id="ProtNLM"/>
    </source>
</evidence>
<dbReference type="AlphaFoldDB" id="A0A0R1LLU0"/>
<evidence type="ECO:0000256" key="1">
    <source>
        <dbReference type="SAM" id="Phobius"/>
    </source>
</evidence>
<dbReference type="InterPro" id="IPR010178">
    <property type="entry name" value="Lit"/>
</dbReference>
<reference evidence="2 3" key="1">
    <citation type="journal article" date="2015" name="Genome Announc.">
        <title>Expanding the biotechnology potential of lactobacilli through comparative genomics of 213 strains and associated genera.</title>
        <authorList>
            <person name="Sun Z."/>
            <person name="Harris H.M."/>
            <person name="McCann A."/>
            <person name="Guo C."/>
            <person name="Argimon S."/>
            <person name="Zhang W."/>
            <person name="Yang X."/>
            <person name="Jeffery I.B."/>
            <person name="Cooney J.C."/>
            <person name="Kagawa T.F."/>
            <person name="Liu W."/>
            <person name="Song Y."/>
            <person name="Salvetti E."/>
            <person name="Wrobel A."/>
            <person name="Rasinkangas P."/>
            <person name="Parkhill J."/>
            <person name="Rea M.C."/>
            <person name="O'Sullivan O."/>
            <person name="Ritari J."/>
            <person name="Douillard F.P."/>
            <person name="Paul Ross R."/>
            <person name="Yang R."/>
            <person name="Briner A.E."/>
            <person name="Felis G.E."/>
            <person name="de Vos W.M."/>
            <person name="Barrangou R."/>
            <person name="Klaenhammer T.R."/>
            <person name="Caufield P.W."/>
            <person name="Cui Y."/>
            <person name="Zhang H."/>
            <person name="O'Toole P.W."/>
        </authorList>
    </citation>
    <scope>NUCLEOTIDE SEQUENCE [LARGE SCALE GENOMIC DNA]</scope>
    <source>
        <strain evidence="2 3">DSM 19394</strain>
    </source>
</reference>
<evidence type="ECO:0000313" key="3">
    <source>
        <dbReference type="Proteomes" id="UP000051955"/>
    </source>
</evidence>
<keyword evidence="1" id="KW-1133">Transmembrane helix</keyword>
<dbReference type="EMBL" id="AZDV01000028">
    <property type="protein sequence ID" value="KRK93697.1"/>
    <property type="molecule type" value="Genomic_DNA"/>
</dbReference>
<feature type="transmembrane region" description="Helical" evidence="1">
    <location>
        <begin position="117"/>
        <end position="141"/>
    </location>
</feature>
<organism evidence="2 3">
    <name type="scientific">Levilactobacillus acidifarinae DSM 19394 = JCM 15949</name>
    <dbReference type="NCBI Taxonomy" id="1423715"/>
    <lineage>
        <taxon>Bacteria</taxon>
        <taxon>Bacillati</taxon>
        <taxon>Bacillota</taxon>
        <taxon>Bacilli</taxon>
        <taxon>Lactobacillales</taxon>
        <taxon>Lactobacillaceae</taxon>
        <taxon>Levilactobacillus</taxon>
    </lineage>
</organism>
<comment type="caution">
    <text evidence="2">The sequence shown here is derived from an EMBL/GenBank/DDBJ whole genome shotgun (WGS) entry which is preliminary data.</text>
</comment>
<dbReference type="STRING" id="1423715.FD25_GL001023"/>
<keyword evidence="1" id="KW-0472">Membrane</keyword>
<gene>
    <name evidence="2" type="ORF">FD25_GL001023</name>
</gene>
<dbReference type="Proteomes" id="UP000051955">
    <property type="component" value="Unassembled WGS sequence"/>
</dbReference>
<keyword evidence="3" id="KW-1185">Reference proteome</keyword>
<name>A0A0R1LLU0_9LACO</name>
<feature type="transmembrane region" description="Helical" evidence="1">
    <location>
        <begin position="164"/>
        <end position="186"/>
    </location>
</feature>
<feature type="transmembrane region" description="Helical" evidence="1">
    <location>
        <begin position="77"/>
        <end position="96"/>
    </location>
</feature>
<sequence>MLVSLSVTLTINAVWLYRLDIGWLHISQDVRLSAATLMHNYGQLLAYLELPWVTNLKMSNFPTSFTGMVHFEDVKRLFLVDHVVLLVSLTPAIWYLRQLARRAEQWRLLRPMQVVAVVPVVLAGCMAINFNGFFVAFHQVLFRNNDWLFDPNLDPVITALPDTFFLHCFVLAFGLFELGVGLLYWWGRRAINRA</sequence>
<keyword evidence="1" id="KW-0812">Transmembrane</keyword>